<dbReference type="Proteomes" id="UP001434883">
    <property type="component" value="Unassembled WGS sequence"/>
</dbReference>
<protein>
    <submittedName>
        <fullName evidence="1">Uncharacterized protein</fullName>
    </submittedName>
</protein>
<gene>
    <name evidence="1" type="ORF">XENOCAPTIV_013500</name>
</gene>
<reference evidence="1 2" key="1">
    <citation type="submission" date="2021-06" db="EMBL/GenBank/DDBJ databases">
        <authorList>
            <person name="Palmer J.M."/>
        </authorList>
    </citation>
    <scope>NUCLEOTIDE SEQUENCE [LARGE SCALE GENOMIC DNA]</scope>
    <source>
        <strain evidence="1 2">XC_2019</strain>
        <tissue evidence="1">Muscle</tissue>
    </source>
</reference>
<sequence length="134" mass="14735">MSTITFQNLSLADRDASPPMLWPLFRSAPLSGYALIFYMMSASVSRMSVLKPLEITITYTSLVYLLFASFNCSSTSCEKWGIGKGSGYSTESQLLTEGRLHVSRVESEESSAVNITFTVACSLGRSLMSVRLHN</sequence>
<dbReference type="EMBL" id="JAHRIN010002810">
    <property type="protein sequence ID" value="MEQ2192560.1"/>
    <property type="molecule type" value="Genomic_DNA"/>
</dbReference>
<evidence type="ECO:0000313" key="2">
    <source>
        <dbReference type="Proteomes" id="UP001434883"/>
    </source>
</evidence>
<evidence type="ECO:0000313" key="1">
    <source>
        <dbReference type="EMBL" id="MEQ2192560.1"/>
    </source>
</evidence>
<name>A0ABV0Q9U2_9TELE</name>
<comment type="caution">
    <text evidence="1">The sequence shown here is derived from an EMBL/GenBank/DDBJ whole genome shotgun (WGS) entry which is preliminary data.</text>
</comment>
<keyword evidence="2" id="KW-1185">Reference proteome</keyword>
<organism evidence="1 2">
    <name type="scientific">Xenoophorus captivus</name>
    <dbReference type="NCBI Taxonomy" id="1517983"/>
    <lineage>
        <taxon>Eukaryota</taxon>
        <taxon>Metazoa</taxon>
        <taxon>Chordata</taxon>
        <taxon>Craniata</taxon>
        <taxon>Vertebrata</taxon>
        <taxon>Euteleostomi</taxon>
        <taxon>Actinopterygii</taxon>
        <taxon>Neopterygii</taxon>
        <taxon>Teleostei</taxon>
        <taxon>Neoteleostei</taxon>
        <taxon>Acanthomorphata</taxon>
        <taxon>Ovalentaria</taxon>
        <taxon>Atherinomorphae</taxon>
        <taxon>Cyprinodontiformes</taxon>
        <taxon>Goodeidae</taxon>
        <taxon>Xenoophorus</taxon>
    </lineage>
</organism>
<accession>A0ABV0Q9U2</accession>
<proteinExistence type="predicted"/>